<gene>
    <name evidence="2" type="ORF">ACFO3O_16135</name>
</gene>
<proteinExistence type="predicted"/>
<keyword evidence="1" id="KW-0472">Membrane</keyword>
<comment type="caution">
    <text evidence="2">The sequence shown here is derived from an EMBL/GenBank/DDBJ whole genome shotgun (WGS) entry which is preliminary data.</text>
</comment>
<keyword evidence="3" id="KW-1185">Reference proteome</keyword>
<evidence type="ECO:0000313" key="3">
    <source>
        <dbReference type="Proteomes" id="UP001596043"/>
    </source>
</evidence>
<evidence type="ECO:0000313" key="2">
    <source>
        <dbReference type="EMBL" id="MFC4635440.1"/>
    </source>
</evidence>
<name>A0ABV9I143_9FLAO</name>
<organism evidence="2 3">
    <name type="scientific">Dokdonia ponticola</name>
    <dbReference type="NCBI Taxonomy" id="2041041"/>
    <lineage>
        <taxon>Bacteria</taxon>
        <taxon>Pseudomonadati</taxon>
        <taxon>Bacteroidota</taxon>
        <taxon>Flavobacteriia</taxon>
        <taxon>Flavobacteriales</taxon>
        <taxon>Flavobacteriaceae</taxon>
        <taxon>Dokdonia</taxon>
    </lineage>
</organism>
<keyword evidence="1" id="KW-1133">Transmembrane helix</keyword>
<accession>A0ABV9I143</accession>
<feature type="transmembrane region" description="Helical" evidence="1">
    <location>
        <begin position="28"/>
        <end position="49"/>
    </location>
</feature>
<keyword evidence="1" id="KW-0812">Transmembrane</keyword>
<protein>
    <submittedName>
        <fullName evidence="2">Uncharacterized protein</fullName>
    </submittedName>
</protein>
<reference evidence="3" key="1">
    <citation type="journal article" date="2019" name="Int. J. Syst. Evol. Microbiol.">
        <title>The Global Catalogue of Microorganisms (GCM) 10K type strain sequencing project: providing services to taxonomists for standard genome sequencing and annotation.</title>
        <authorList>
            <consortium name="The Broad Institute Genomics Platform"/>
            <consortium name="The Broad Institute Genome Sequencing Center for Infectious Disease"/>
            <person name="Wu L."/>
            <person name="Ma J."/>
        </authorList>
    </citation>
    <scope>NUCLEOTIDE SEQUENCE [LARGE SCALE GENOMIC DNA]</scope>
    <source>
        <strain evidence="3">YJ-61-S</strain>
    </source>
</reference>
<dbReference type="EMBL" id="JBHSFV010000010">
    <property type="protein sequence ID" value="MFC4635440.1"/>
    <property type="molecule type" value="Genomic_DNA"/>
</dbReference>
<sequence length="50" mass="5812">MKFIKEEDEKREDYIFQKNNITINTTRFIAGVLIALIVAVVATGFYLNIF</sequence>
<dbReference type="Proteomes" id="UP001596043">
    <property type="component" value="Unassembled WGS sequence"/>
</dbReference>
<dbReference type="RefSeq" id="WP_379980659.1">
    <property type="nucleotide sequence ID" value="NZ_JBHSFV010000010.1"/>
</dbReference>
<evidence type="ECO:0000256" key="1">
    <source>
        <dbReference type="SAM" id="Phobius"/>
    </source>
</evidence>